<dbReference type="InterPro" id="IPR011330">
    <property type="entry name" value="Glyco_hydro/deAcase_b/a-brl"/>
</dbReference>
<protein>
    <submittedName>
        <fullName evidence="2">Glycoside hydrolase</fullName>
    </submittedName>
</protein>
<evidence type="ECO:0000259" key="1">
    <source>
        <dbReference type="Pfam" id="PF01074"/>
    </source>
</evidence>
<dbReference type="Gene3D" id="3.20.110.10">
    <property type="entry name" value="Glycoside hydrolase 38, N terminal domain"/>
    <property type="match status" value="1"/>
</dbReference>
<keyword evidence="2" id="KW-0378">Hydrolase</keyword>
<dbReference type="SUPFAM" id="SSF88713">
    <property type="entry name" value="Glycoside hydrolase/deacetylase"/>
    <property type="match status" value="1"/>
</dbReference>
<dbReference type="GO" id="GO:0004559">
    <property type="term" value="F:alpha-mannosidase activity"/>
    <property type="evidence" value="ECO:0007669"/>
    <property type="project" value="InterPro"/>
</dbReference>
<dbReference type="CDD" id="cd10791">
    <property type="entry name" value="GH38N_AMII_like_1"/>
    <property type="match status" value="1"/>
</dbReference>
<dbReference type="AlphaFoldDB" id="A0A1R1B0D9"/>
<accession>A0A1R1B0D9</accession>
<dbReference type="Pfam" id="PF16477">
    <property type="entry name" value="DUF5054"/>
    <property type="match status" value="1"/>
</dbReference>
<dbReference type="GO" id="GO:0006013">
    <property type="term" value="P:mannose metabolic process"/>
    <property type="evidence" value="ECO:0007669"/>
    <property type="project" value="InterPro"/>
</dbReference>
<dbReference type="InterPro" id="IPR000602">
    <property type="entry name" value="Glyco_hydro_38_N"/>
</dbReference>
<organism evidence="2 3">
    <name type="scientific">Paenibacillus lautus</name>
    <name type="common">Bacillus lautus</name>
    <dbReference type="NCBI Taxonomy" id="1401"/>
    <lineage>
        <taxon>Bacteria</taxon>
        <taxon>Bacillati</taxon>
        <taxon>Bacillota</taxon>
        <taxon>Bacilli</taxon>
        <taxon>Bacillales</taxon>
        <taxon>Paenibacillaceae</taxon>
        <taxon>Paenibacillus</taxon>
    </lineage>
</organism>
<gene>
    <name evidence="2" type="ORF">BK123_15155</name>
</gene>
<dbReference type="RefSeq" id="WP_076323240.1">
    <property type="nucleotide sequence ID" value="NZ_MRTF01000005.1"/>
</dbReference>
<dbReference type="InterPro" id="IPR032482">
    <property type="entry name" value="DUF5054"/>
</dbReference>
<sequence>MATSIKRVHVVFKTHLDIGFTDIGKNVIERYMEHFIPRALELSEQLANEEGNVKFVWTTGSWLIHEFLGASAPDMRTRMEKAIAEGRIVWHGLPFTTHTEIMDARLFEFGMSISGDLDQKYGKTTIAAKMTDVPGHTLAMIPLLVKHGIQYLHLGVNMVSKNPKVPEMFVWRASDGSEIIVHYADSYGKPFQMEGLEDALYFAHTHDNHGPSTMEEIRVLFEQLERDYPGAEIMASTLDAFARRLQTVKDRLPVVSEEIGDSWIHGIASDPWKIARYRELLRLRDRWIESGQLDKDGDAYARFCNRLMLIPEHTWGLNNSVYLVDFVNYSTGDLAAARARDVVEDNQLRKFDYLCQQANGTRSYSHYESSWQEQRDYLEEAVQSLPKGLAAEARIELDRMSRHQTVPDSEPMQCKQPIDMNELYELGQFQVSFAADGSINRLMDRSGKEWADEHQRLGTYRYETFSKENYDRFFKEYVTNLDIHHGWADNDFGKPGIEYVKPRPEHRRYTASMRTIHLKRCADYDIVTVEMKLPEILSKQYGAPRRLNVIYTFLANEPVIEVSLSWKGKPACRLPEASWFSFAPLVDNPNAWMMDKLGQRISPLFVVKDGNRNMHGVDSGLYYEGADGTVVIETLDAPLVCPGEPRLLQFDNSYASLTGGFHFNLHNNVWGTNFMMWFEDDMKYRFRLRLHSHS</sequence>
<evidence type="ECO:0000313" key="2">
    <source>
        <dbReference type="EMBL" id="OME91977.1"/>
    </source>
</evidence>
<dbReference type="OrthoDB" id="237949at2"/>
<evidence type="ECO:0000313" key="3">
    <source>
        <dbReference type="Proteomes" id="UP000187074"/>
    </source>
</evidence>
<feature type="domain" description="Glycoside hydrolase family 38 N-terminal" evidence="1">
    <location>
        <begin position="8"/>
        <end position="203"/>
    </location>
</feature>
<dbReference type="EMBL" id="MRTF01000005">
    <property type="protein sequence ID" value="OME91977.1"/>
    <property type="molecule type" value="Genomic_DNA"/>
</dbReference>
<dbReference type="InterPro" id="IPR027291">
    <property type="entry name" value="Glyco_hydro_38_N_sf"/>
</dbReference>
<comment type="caution">
    <text evidence="2">The sequence shown here is derived from an EMBL/GenBank/DDBJ whole genome shotgun (WGS) entry which is preliminary data.</text>
</comment>
<dbReference type="Proteomes" id="UP000187074">
    <property type="component" value="Unassembled WGS sequence"/>
</dbReference>
<reference evidence="2 3" key="1">
    <citation type="submission" date="2016-11" db="EMBL/GenBank/DDBJ databases">
        <title>Paenibacillus species isolates.</title>
        <authorList>
            <person name="Beno S.M."/>
        </authorList>
    </citation>
    <scope>NUCLEOTIDE SEQUENCE [LARGE SCALE GENOMIC DNA]</scope>
    <source>
        <strain evidence="2 3">FSL F4-0100</strain>
    </source>
</reference>
<name>A0A1R1B0D9_PAELA</name>
<proteinExistence type="predicted"/>
<dbReference type="Pfam" id="PF01074">
    <property type="entry name" value="Glyco_hydro_38N"/>
    <property type="match status" value="1"/>
</dbReference>